<dbReference type="PANTHER" id="PTHR18964">
    <property type="entry name" value="ROK (REPRESSOR, ORF, KINASE) FAMILY"/>
    <property type="match status" value="1"/>
</dbReference>
<dbReference type="Proteomes" id="UP000321405">
    <property type="component" value="Unassembled WGS sequence"/>
</dbReference>
<keyword evidence="2" id="KW-0808">Transferase</keyword>
<dbReference type="GO" id="GO:0005524">
    <property type="term" value="F:ATP binding"/>
    <property type="evidence" value="ECO:0007669"/>
    <property type="project" value="UniProtKB-KW"/>
</dbReference>
<keyword evidence="4" id="KW-0547">Nucleotide-binding</keyword>
<dbReference type="InterPro" id="IPR000600">
    <property type="entry name" value="ROK"/>
</dbReference>
<organism evidence="10 11">
    <name type="scientific">Swaminathania salitolerans</name>
    <dbReference type="NCBI Taxonomy" id="182838"/>
    <lineage>
        <taxon>Bacteria</taxon>
        <taxon>Pseudomonadati</taxon>
        <taxon>Pseudomonadota</taxon>
        <taxon>Alphaproteobacteria</taxon>
        <taxon>Acetobacterales</taxon>
        <taxon>Acetobacteraceae</taxon>
        <taxon>Swaminathania</taxon>
    </lineage>
</organism>
<evidence type="ECO:0000256" key="6">
    <source>
        <dbReference type="ARBA" id="ARBA00022833"/>
    </source>
</evidence>
<evidence type="ECO:0000256" key="1">
    <source>
        <dbReference type="ARBA" id="ARBA00012122"/>
    </source>
</evidence>
<dbReference type="PROSITE" id="PS01125">
    <property type="entry name" value="ROK"/>
    <property type="match status" value="1"/>
</dbReference>
<dbReference type="RefSeq" id="WP_186807632.1">
    <property type="nucleotide sequence ID" value="NZ_BJVC01000001.1"/>
</dbReference>
<keyword evidence="7" id="KW-0067">ATP-binding</keyword>
<keyword evidence="5 10" id="KW-0418">Kinase</keyword>
<keyword evidence="3" id="KW-0479">Metal-binding</keyword>
<comment type="caution">
    <text evidence="10">The sequence shown here is derived from an EMBL/GenBank/DDBJ whole genome shotgun (WGS) entry which is preliminary data.</text>
</comment>
<keyword evidence="8" id="KW-0119">Carbohydrate metabolism</keyword>
<gene>
    <name evidence="10" type="ORF">SSA02_03650</name>
</gene>
<dbReference type="InterPro" id="IPR049874">
    <property type="entry name" value="ROK_cs"/>
</dbReference>
<evidence type="ECO:0000256" key="4">
    <source>
        <dbReference type="ARBA" id="ARBA00022741"/>
    </source>
</evidence>
<comment type="catalytic activity">
    <reaction evidence="9">
        <text>N-acetyl-D-glucosamine + ATP = N-acetyl-D-glucosamine 6-phosphate + ADP + H(+)</text>
        <dbReference type="Rhea" id="RHEA:17417"/>
        <dbReference type="ChEBI" id="CHEBI:15378"/>
        <dbReference type="ChEBI" id="CHEBI:30616"/>
        <dbReference type="ChEBI" id="CHEBI:57513"/>
        <dbReference type="ChEBI" id="CHEBI:456216"/>
        <dbReference type="ChEBI" id="CHEBI:506227"/>
        <dbReference type="EC" id="2.7.1.59"/>
    </reaction>
</comment>
<accession>A0A511BM91</accession>
<name>A0A511BM91_9PROT</name>
<keyword evidence="6" id="KW-0862">Zinc</keyword>
<sequence length="318" mass="33394">MSSSRSTPNPPLNPGREAVFCADIGGSYMRVARIDHTHKPQHEQRSPTPGDDLERFIATLCALIAASLEKADRQECRVDPGALHISLAGLQDPETDLCLAANIPCLKGVALRPLLAERLGMSVRIANDADCFALAESRIGAARHHASALGIILGSGIGGGLIISSSLVQGMHGLAGEWGHGPLVRPGDTHYPCLPCGCGQTGCLDTLGGARGLERLHEWLTGDARNSRAILEGWRSAPARYGDTMHRYIALVSDALAVAINTTGVTRIVAGGGLASDDRLLHALDEAVRHKILRSGTAPIIVKAELGQDAGLIGASFL</sequence>
<protein>
    <recommendedName>
        <fullName evidence="1">N-acetylglucosamine kinase</fullName>
        <ecNumber evidence="1">2.7.1.59</ecNumber>
    </recommendedName>
</protein>
<evidence type="ECO:0000256" key="2">
    <source>
        <dbReference type="ARBA" id="ARBA00022679"/>
    </source>
</evidence>
<evidence type="ECO:0000256" key="5">
    <source>
        <dbReference type="ARBA" id="ARBA00022777"/>
    </source>
</evidence>
<dbReference type="GO" id="GO:0045127">
    <property type="term" value="F:N-acetylglucosamine kinase activity"/>
    <property type="evidence" value="ECO:0007669"/>
    <property type="project" value="UniProtKB-EC"/>
</dbReference>
<dbReference type="AlphaFoldDB" id="A0A511BM91"/>
<evidence type="ECO:0000313" key="10">
    <source>
        <dbReference type="EMBL" id="GEL01202.1"/>
    </source>
</evidence>
<dbReference type="GO" id="GO:0046872">
    <property type="term" value="F:metal ion binding"/>
    <property type="evidence" value="ECO:0007669"/>
    <property type="project" value="UniProtKB-KW"/>
</dbReference>
<dbReference type="InterPro" id="IPR043129">
    <property type="entry name" value="ATPase_NBD"/>
</dbReference>
<dbReference type="Gene3D" id="3.30.420.40">
    <property type="match status" value="2"/>
</dbReference>
<evidence type="ECO:0000256" key="9">
    <source>
        <dbReference type="ARBA" id="ARBA00049065"/>
    </source>
</evidence>
<reference evidence="10 11" key="1">
    <citation type="submission" date="2019-07" db="EMBL/GenBank/DDBJ databases">
        <title>Whole genome shotgun sequence of Swaminathania salitolerans NBRC 104436.</title>
        <authorList>
            <person name="Hosoyama A."/>
            <person name="Uohara A."/>
            <person name="Ohji S."/>
            <person name="Ichikawa N."/>
        </authorList>
    </citation>
    <scope>NUCLEOTIDE SEQUENCE [LARGE SCALE GENOMIC DNA]</scope>
    <source>
        <strain evidence="10 11">NBRC 104436</strain>
    </source>
</reference>
<dbReference type="Pfam" id="PF00480">
    <property type="entry name" value="ROK"/>
    <property type="match status" value="1"/>
</dbReference>
<dbReference type="EMBL" id="BJVC01000001">
    <property type="protein sequence ID" value="GEL01202.1"/>
    <property type="molecule type" value="Genomic_DNA"/>
</dbReference>
<proteinExistence type="predicted"/>
<evidence type="ECO:0000256" key="8">
    <source>
        <dbReference type="ARBA" id="ARBA00023277"/>
    </source>
</evidence>
<evidence type="ECO:0000256" key="3">
    <source>
        <dbReference type="ARBA" id="ARBA00022723"/>
    </source>
</evidence>
<evidence type="ECO:0000313" key="11">
    <source>
        <dbReference type="Proteomes" id="UP000321405"/>
    </source>
</evidence>
<evidence type="ECO:0000256" key="7">
    <source>
        <dbReference type="ARBA" id="ARBA00022840"/>
    </source>
</evidence>
<dbReference type="PANTHER" id="PTHR18964:SF162">
    <property type="entry name" value="N-ACETYL-D-GLUCOSAMINE KINASE"/>
    <property type="match status" value="1"/>
</dbReference>
<keyword evidence="11" id="KW-1185">Reference proteome</keyword>
<dbReference type="EC" id="2.7.1.59" evidence="1"/>
<dbReference type="SUPFAM" id="SSF53067">
    <property type="entry name" value="Actin-like ATPase domain"/>
    <property type="match status" value="1"/>
</dbReference>